<dbReference type="OrthoDB" id="9779442at2"/>
<evidence type="ECO:0000256" key="4">
    <source>
        <dbReference type="ARBA" id="ARBA00023033"/>
    </source>
</evidence>
<evidence type="ECO:0000259" key="7">
    <source>
        <dbReference type="Pfam" id="PF00296"/>
    </source>
</evidence>
<feature type="binding site" evidence="6">
    <location>
        <position position="53"/>
    </location>
    <ligand>
        <name>FMN</name>
        <dbReference type="ChEBI" id="CHEBI:58210"/>
    </ligand>
</feature>
<keyword evidence="3" id="KW-0560">Oxidoreductase</keyword>
<dbReference type="NCBIfam" id="TIGR03860">
    <property type="entry name" value="FMN_nitrolo"/>
    <property type="match status" value="1"/>
</dbReference>
<sequence length="431" mass="47331">MRLVAFLKAGPTSHHHGMWRHPETDNGFLDPAWYEQLAQTLERGFFDCLFFADVMGLYDYYNGNFNTFVSKGGALSLLDPIPILAMMSRVTKHIGLGATLSTTFVNPYQIARVLGTLDVLSGGRMAWNVVTSASSTEARNFGLEAMPGRSERYEKAHEVVDACMHLWDSWQDGALVMDKENGVFADPSKVRYVDYKGKWVKTRGPLTVPRSPQGHPVIMQAGSSGPGRAFAARWAEMIFTLQHSTREMVAFRAEMREALAAAGRNPDDCAVLPSVDPIIGETESIAREKQAYVNSLVDPELGMSLMSSHVGSDLSKYTPDQSLLDLQLEEGSRGSLDVILQGTKAEGLTIGEAAKRFATSELAPQVVGTPEQVADQLEMMFTAGGCDGFILTPTVSPGTWEQFARSVVPILQKRGLMRTSYEGPTLRQNLR</sequence>
<dbReference type="Proteomes" id="UP000436911">
    <property type="component" value="Unassembled WGS sequence"/>
</dbReference>
<reference evidence="8 9" key="1">
    <citation type="submission" date="2018-08" db="EMBL/GenBank/DDBJ databases">
        <title>Genome sequencing of Agrobacterium vitis strain ICMP 10754.</title>
        <authorList>
            <person name="Visnovsky S.B."/>
            <person name="Pitman A.R."/>
        </authorList>
    </citation>
    <scope>NUCLEOTIDE SEQUENCE [LARGE SCALE GENOMIC DNA]</scope>
    <source>
        <strain evidence="8 9">ICMP 10754</strain>
    </source>
</reference>
<dbReference type="GO" id="GO:0016705">
    <property type="term" value="F:oxidoreductase activity, acting on paired donors, with incorporation or reduction of molecular oxygen"/>
    <property type="evidence" value="ECO:0007669"/>
    <property type="project" value="InterPro"/>
</dbReference>
<evidence type="ECO:0000256" key="3">
    <source>
        <dbReference type="ARBA" id="ARBA00023002"/>
    </source>
</evidence>
<dbReference type="SUPFAM" id="SSF51679">
    <property type="entry name" value="Bacterial luciferase-like"/>
    <property type="match status" value="1"/>
</dbReference>
<accession>A0A368P1P2</accession>
<feature type="binding site" evidence="6">
    <location>
        <position position="153"/>
    </location>
    <ligand>
        <name>FMN</name>
        <dbReference type="ChEBI" id="CHEBI:58210"/>
    </ligand>
</feature>
<evidence type="ECO:0000313" key="9">
    <source>
        <dbReference type="Proteomes" id="UP000436911"/>
    </source>
</evidence>
<keyword evidence="2 6" id="KW-0288">FMN</keyword>
<evidence type="ECO:0000313" key="8">
    <source>
        <dbReference type="EMBL" id="KAA3528553.1"/>
    </source>
</evidence>
<comment type="caution">
    <text evidence="8">The sequence shown here is derived from an EMBL/GenBank/DDBJ whole genome shotgun (WGS) entry which is preliminary data.</text>
</comment>
<feature type="binding site" evidence="6">
    <location>
        <position position="99"/>
    </location>
    <ligand>
        <name>FMN</name>
        <dbReference type="ChEBI" id="CHEBI:58210"/>
    </ligand>
</feature>
<dbReference type="AlphaFoldDB" id="A0A368P1P2"/>
<protein>
    <submittedName>
        <fullName evidence="8">LLM class flavin-dependent oxidoreductase</fullName>
    </submittedName>
</protein>
<keyword evidence="1 6" id="KW-0285">Flavoprotein</keyword>
<keyword evidence="4" id="KW-0503">Monooxygenase</keyword>
<feature type="binding site" evidence="6">
    <location>
        <position position="224"/>
    </location>
    <ligand>
        <name>FMN</name>
        <dbReference type="ChEBI" id="CHEBI:58210"/>
    </ligand>
</feature>
<comment type="similarity">
    <text evidence="5">Belongs to the NtaA/SnaA/DszA monooxygenase family.</text>
</comment>
<dbReference type="InterPro" id="IPR011251">
    <property type="entry name" value="Luciferase-like_dom"/>
</dbReference>
<evidence type="ECO:0000256" key="5">
    <source>
        <dbReference type="ARBA" id="ARBA00033748"/>
    </source>
</evidence>
<dbReference type="PIRSF" id="PIRSF000337">
    <property type="entry name" value="NTA_MOA"/>
    <property type="match status" value="1"/>
</dbReference>
<dbReference type="PANTHER" id="PTHR30011">
    <property type="entry name" value="ALKANESULFONATE MONOOXYGENASE-RELATED"/>
    <property type="match status" value="1"/>
</dbReference>
<dbReference type="InterPro" id="IPR051260">
    <property type="entry name" value="Diverse_substr_monoxygenases"/>
</dbReference>
<name>A0A368P1P2_AGRVI</name>
<organism evidence="8 9">
    <name type="scientific">Agrobacterium vitis</name>
    <name type="common">Rhizobium vitis</name>
    <dbReference type="NCBI Taxonomy" id="373"/>
    <lineage>
        <taxon>Bacteria</taxon>
        <taxon>Pseudomonadati</taxon>
        <taxon>Pseudomonadota</taxon>
        <taxon>Alphaproteobacteria</taxon>
        <taxon>Hyphomicrobiales</taxon>
        <taxon>Rhizobiaceae</taxon>
        <taxon>Rhizobium/Agrobacterium group</taxon>
        <taxon>Agrobacterium</taxon>
    </lineage>
</organism>
<dbReference type="Gene3D" id="3.20.20.30">
    <property type="entry name" value="Luciferase-like domain"/>
    <property type="match status" value="1"/>
</dbReference>
<dbReference type="Pfam" id="PF00296">
    <property type="entry name" value="Bac_luciferase"/>
    <property type="match status" value="1"/>
</dbReference>
<evidence type="ECO:0000256" key="6">
    <source>
        <dbReference type="PIRSR" id="PIRSR000337-1"/>
    </source>
</evidence>
<gene>
    <name evidence="8" type="ORF">DXT89_09680</name>
</gene>
<dbReference type="CDD" id="cd01095">
    <property type="entry name" value="Nitrilotriacetate_monoxgenase"/>
    <property type="match status" value="1"/>
</dbReference>
<evidence type="ECO:0000256" key="1">
    <source>
        <dbReference type="ARBA" id="ARBA00022630"/>
    </source>
</evidence>
<feature type="domain" description="Luciferase-like" evidence="7">
    <location>
        <begin position="22"/>
        <end position="384"/>
    </location>
</feature>
<dbReference type="EMBL" id="QUSG01000004">
    <property type="protein sequence ID" value="KAA3528553.1"/>
    <property type="molecule type" value="Genomic_DNA"/>
</dbReference>
<dbReference type="InterPro" id="IPR016215">
    <property type="entry name" value="NTA_MOA"/>
</dbReference>
<feature type="binding site" evidence="6">
    <location>
        <position position="223"/>
    </location>
    <ligand>
        <name>FMN</name>
        <dbReference type="ChEBI" id="CHEBI:58210"/>
    </ligand>
</feature>
<proteinExistence type="inferred from homology"/>
<evidence type="ECO:0000256" key="2">
    <source>
        <dbReference type="ARBA" id="ARBA00022643"/>
    </source>
</evidence>
<dbReference type="GO" id="GO:0004497">
    <property type="term" value="F:monooxygenase activity"/>
    <property type="evidence" value="ECO:0007669"/>
    <property type="project" value="UniProtKB-KW"/>
</dbReference>
<dbReference type="PANTHER" id="PTHR30011:SF16">
    <property type="entry name" value="C2H2 FINGER DOMAIN TRANSCRIPTION FACTOR (EUROFUNG)-RELATED"/>
    <property type="match status" value="1"/>
</dbReference>
<dbReference type="InterPro" id="IPR036661">
    <property type="entry name" value="Luciferase-like_sf"/>
</dbReference>